<name>A0A1H3ZKC6_9GAMM</name>
<dbReference type="Pfam" id="PF19671">
    <property type="entry name" value="DUF6174"/>
    <property type="match status" value="1"/>
</dbReference>
<dbReference type="PROSITE" id="PS51257">
    <property type="entry name" value="PROKAR_LIPOPROTEIN"/>
    <property type="match status" value="1"/>
</dbReference>
<evidence type="ECO:0000313" key="3">
    <source>
        <dbReference type="Proteomes" id="UP000199397"/>
    </source>
</evidence>
<accession>A0A1H3ZKC6</accession>
<keyword evidence="3" id="KW-1185">Reference proteome</keyword>
<reference evidence="2 3" key="1">
    <citation type="submission" date="2016-10" db="EMBL/GenBank/DDBJ databases">
        <authorList>
            <person name="de Groot N.N."/>
        </authorList>
    </citation>
    <scope>NUCLEOTIDE SEQUENCE [LARGE SCALE GENOMIC DNA]</scope>
    <source>
        <strain evidence="2 3">DSM 21228</strain>
    </source>
</reference>
<proteinExistence type="predicted"/>
<dbReference type="RefSeq" id="WP_093066408.1">
    <property type="nucleotide sequence ID" value="NZ_FNQP01000005.1"/>
</dbReference>
<organism evidence="2 3">
    <name type="scientific">Thiothrix caldifontis</name>
    <dbReference type="NCBI Taxonomy" id="525918"/>
    <lineage>
        <taxon>Bacteria</taxon>
        <taxon>Pseudomonadati</taxon>
        <taxon>Pseudomonadota</taxon>
        <taxon>Gammaproteobacteria</taxon>
        <taxon>Thiotrichales</taxon>
        <taxon>Thiotrichaceae</taxon>
        <taxon>Thiothrix</taxon>
    </lineage>
</organism>
<dbReference type="InterPro" id="IPR046172">
    <property type="entry name" value="DUF6174"/>
</dbReference>
<dbReference type="OrthoDB" id="162213at2"/>
<protein>
    <recommendedName>
        <fullName evidence="4">Lipoprotein</fullName>
    </recommendedName>
</protein>
<dbReference type="Proteomes" id="UP000199397">
    <property type="component" value="Unassembled WGS sequence"/>
</dbReference>
<feature type="chain" id="PRO_5011439240" description="Lipoprotein" evidence="1">
    <location>
        <begin position="26"/>
        <end position="188"/>
    </location>
</feature>
<evidence type="ECO:0008006" key="4">
    <source>
        <dbReference type="Google" id="ProtNLM"/>
    </source>
</evidence>
<keyword evidence="1" id="KW-0732">Signal</keyword>
<dbReference type="AlphaFoldDB" id="A0A1H3ZKC6"/>
<feature type="signal peptide" evidence="1">
    <location>
        <begin position="1"/>
        <end position="25"/>
    </location>
</feature>
<dbReference type="EMBL" id="FNQP01000005">
    <property type="protein sequence ID" value="SEA24088.1"/>
    <property type="molecule type" value="Genomic_DNA"/>
</dbReference>
<evidence type="ECO:0000256" key="1">
    <source>
        <dbReference type="SAM" id="SignalP"/>
    </source>
</evidence>
<evidence type="ECO:0000313" key="2">
    <source>
        <dbReference type="EMBL" id="SEA24088.1"/>
    </source>
</evidence>
<sequence length="188" mass="20744">MKYILLTTLCAGLLSGCVATTPAFTGNTSTVVQHPTPSAESYFIANRDLLAAETKWRQNKPAHYTYTLQRSCFCTPEFRKPIAIEVSGSTVTKSTVDGVPLSLERRADALTTEGLFDIIRKAIDAKAARIDVQYDAQNGRPLSISIDQNTQMADEEMYYTASEFKAVTKAKPKAKKTVKKTVKKAKKK</sequence>
<gene>
    <name evidence="2" type="ORF">SAMN05660964_01206</name>
</gene>